<comment type="caution">
    <text evidence="4">The sequence shown here is derived from an EMBL/GenBank/DDBJ whole genome shotgun (WGS) entry which is preliminary data.</text>
</comment>
<feature type="domain" description="Methyl-accepting transducer" evidence="2">
    <location>
        <begin position="261"/>
        <end position="433"/>
    </location>
</feature>
<dbReference type="PANTHER" id="PTHR24422:SF10">
    <property type="entry name" value="CHEMOTAXIS PROTEIN METHYLTRANSFERASE 2"/>
    <property type="match status" value="1"/>
</dbReference>
<organism evidence="4 5">
    <name type="scientific">Aliiglaciecola lipolytica E3</name>
    <dbReference type="NCBI Taxonomy" id="1127673"/>
    <lineage>
        <taxon>Bacteria</taxon>
        <taxon>Pseudomonadati</taxon>
        <taxon>Pseudomonadota</taxon>
        <taxon>Gammaproteobacteria</taxon>
        <taxon>Alteromonadales</taxon>
        <taxon>Alteromonadaceae</taxon>
        <taxon>Aliiglaciecola</taxon>
    </lineage>
</organism>
<dbReference type="InterPro" id="IPR004089">
    <property type="entry name" value="MCPsignal_dom"/>
</dbReference>
<dbReference type="STRING" id="1127673.GLIP_1256"/>
<reference evidence="4 5" key="1">
    <citation type="journal article" date="2017" name="Antonie Van Leeuwenhoek">
        <title>Rhizobium rhizosphaerae sp. nov., a novel species isolated from rice rhizosphere.</title>
        <authorList>
            <person name="Zhao J.J."/>
            <person name="Zhang J."/>
            <person name="Zhang R.J."/>
            <person name="Zhang C.W."/>
            <person name="Yin H.Q."/>
            <person name="Zhang X.X."/>
        </authorList>
    </citation>
    <scope>NUCLEOTIDE SEQUENCE [LARGE SCALE GENOMIC DNA]</scope>
    <source>
        <strain evidence="4 5">E3</strain>
    </source>
</reference>
<dbReference type="Proteomes" id="UP000006334">
    <property type="component" value="Unassembled WGS sequence"/>
</dbReference>
<dbReference type="Gene3D" id="3.30.450.20">
    <property type="entry name" value="PAS domain"/>
    <property type="match status" value="2"/>
</dbReference>
<dbReference type="SMART" id="SM00091">
    <property type="entry name" value="PAS"/>
    <property type="match status" value="2"/>
</dbReference>
<accession>K6Y6Q5</accession>
<evidence type="ECO:0000259" key="3">
    <source>
        <dbReference type="PROSITE" id="PS50113"/>
    </source>
</evidence>
<evidence type="ECO:0000313" key="5">
    <source>
        <dbReference type="Proteomes" id="UP000006334"/>
    </source>
</evidence>
<gene>
    <name evidence="4" type="primary">bdlA</name>
    <name evidence="4" type="ORF">GLIP_1256</name>
</gene>
<dbReference type="GO" id="GO:0006935">
    <property type="term" value="P:chemotaxis"/>
    <property type="evidence" value="ECO:0007669"/>
    <property type="project" value="UniProtKB-ARBA"/>
</dbReference>
<dbReference type="NCBIfam" id="TIGR00229">
    <property type="entry name" value="sensory_box"/>
    <property type="match status" value="2"/>
</dbReference>
<dbReference type="PROSITE" id="PS50111">
    <property type="entry name" value="CHEMOTAXIS_TRANSDUC_2"/>
    <property type="match status" value="1"/>
</dbReference>
<dbReference type="OrthoDB" id="9765776at2"/>
<dbReference type="InterPro" id="IPR013655">
    <property type="entry name" value="PAS_fold_3"/>
</dbReference>
<sequence>MFNRNLKEQIVALESSLSEQVSLVKSIQKHVAYIEFTPEGTILMANSLFLSVVHYDKDEVIGQHHRMFCDTLYCNSKEYQEFWKTLQSGKSISGTFSRFIKGGEVVWLDATYFPILDNGKVTKVVKIATDVTEKYMSLQTQLAISKALNLSMAVIEFTPQGEILFANENFLKTMDCSLAEIQGKHHKIFCSDKFYQENPNFWNDLENGKLTSGMFTRKSLSGKEIWLEASYNPIKSENGKVVKVIKFATDITDRVNHNLAVSQAAEVAYSTAVETAQIALEGSNTLKNAIENSNTIEQQVVKSVQLIQNLGKQSNLIGTIVSTISSIADQTNLLALNAAIEAARAGDTGRGFAVVADEVRQLAARTSNSTQEIGDVVRLNQELTDEVTLQISSVSDTAQKGTDLLHTMETVIHEINQGAENVSRSVSAISDNA</sequence>
<dbReference type="Pfam" id="PF00015">
    <property type="entry name" value="MCPsignal"/>
    <property type="match status" value="1"/>
</dbReference>
<dbReference type="eggNOG" id="COG0840">
    <property type="taxonomic scope" value="Bacteria"/>
</dbReference>
<dbReference type="SUPFAM" id="SSF58104">
    <property type="entry name" value="Methyl-accepting chemotaxis protein (MCP) signaling domain"/>
    <property type="match status" value="1"/>
</dbReference>
<dbReference type="SMART" id="SM00283">
    <property type="entry name" value="MA"/>
    <property type="match status" value="1"/>
</dbReference>
<dbReference type="InterPro" id="IPR050903">
    <property type="entry name" value="Bact_Chemotaxis_MeTrfase"/>
</dbReference>
<dbReference type="PANTHER" id="PTHR24422">
    <property type="entry name" value="CHEMOTAXIS PROTEIN METHYLTRANSFERASE"/>
    <property type="match status" value="1"/>
</dbReference>
<keyword evidence="5" id="KW-1185">Reference proteome</keyword>
<dbReference type="AlphaFoldDB" id="K6Y6Q5"/>
<dbReference type="InterPro" id="IPR000014">
    <property type="entry name" value="PAS"/>
</dbReference>
<feature type="domain" description="PAC" evidence="3">
    <location>
        <begin position="209"/>
        <end position="263"/>
    </location>
</feature>
<dbReference type="InterPro" id="IPR000700">
    <property type="entry name" value="PAS-assoc_C"/>
</dbReference>
<evidence type="ECO:0000259" key="2">
    <source>
        <dbReference type="PROSITE" id="PS50111"/>
    </source>
</evidence>
<evidence type="ECO:0000256" key="1">
    <source>
        <dbReference type="PROSITE-ProRule" id="PRU00284"/>
    </source>
</evidence>
<dbReference type="CDD" id="cd00130">
    <property type="entry name" value="PAS"/>
    <property type="match status" value="2"/>
</dbReference>
<dbReference type="SUPFAM" id="SSF55785">
    <property type="entry name" value="PYP-like sensor domain (PAS domain)"/>
    <property type="match status" value="2"/>
</dbReference>
<dbReference type="RefSeq" id="WP_008843714.1">
    <property type="nucleotide sequence ID" value="NZ_BAEN01000023.1"/>
</dbReference>
<dbReference type="Pfam" id="PF13426">
    <property type="entry name" value="PAS_9"/>
    <property type="match status" value="1"/>
</dbReference>
<dbReference type="SMART" id="SM00086">
    <property type="entry name" value="PAC"/>
    <property type="match status" value="2"/>
</dbReference>
<dbReference type="GO" id="GO:0016020">
    <property type="term" value="C:membrane"/>
    <property type="evidence" value="ECO:0007669"/>
    <property type="project" value="InterPro"/>
</dbReference>
<dbReference type="GO" id="GO:0007165">
    <property type="term" value="P:signal transduction"/>
    <property type="evidence" value="ECO:0007669"/>
    <property type="project" value="UniProtKB-KW"/>
</dbReference>
<dbReference type="CDD" id="cd11386">
    <property type="entry name" value="MCP_signal"/>
    <property type="match status" value="1"/>
</dbReference>
<protein>
    <submittedName>
        <fullName evidence="4">Biofilm dispersion protein BdlA</fullName>
    </submittedName>
</protein>
<dbReference type="Pfam" id="PF08447">
    <property type="entry name" value="PAS_3"/>
    <property type="match status" value="1"/>
</dbReference>
<evidence type="ECO:0000313" key="4">
    <source>
        <dbReference type="EMBL" id="GAC13897.1"/>
    </source>
</evidence>
<name>K6Y6Q5_9ALTE</name>
<dbReference type="EMBL" id="BAEN01000023">
    <property type="protein sequence ID" value="GAC13897.1"/>
    <property type="molecule type" value="Genomic_DNA"/>
</dbReference>
<proteinExistence type="predicted"/>
<dbReference type="InterPro" id="IPR035965">
    <property type="entry name" value="PAS-like_dom_sf"/>
</dbReference>
<dbReference type="InterPro" id="IPR001610">
    <property type="entry name" value="PAC"/>
</dbReference>
<keyword evidence="1" id="KW-0807">Transducer</keyword>
<dbReference type="Gene3D" id="1.10.287.950">
    <property type="entry name" value="Methyl-accepting chemotaxis protein"/>
    <property type="match status" value="1"/>
</dbReference>
<dbReference type="PROSITE" id="PS50113">
    <property type="entry name" value="PAC"/>
    <property type="match status" value="1"/>
</dbReference>